<dbReference type="KEGG" id="vpy:HZI73_17800"/>
<keyword evidence="3" id="KW-1185">Reference proteome</keyword>
<proteinExistence type="predicted"/>
<keyword evidence="1" id="KW-0732">Signal</keyword>
<sequence length="196" mass="21820">MKIRKICTNTMFMALIMSLILVAIPSQVNAASDHLTKQMVDINADIDREIEALGLNVIAAYDYEIPFTLTDELIAENKDDFAGMSKGDVVTVNVSWRISYTQADGLAFYTTAYGYGALLKKMTGKNKYRDPDTFSTYSYDIRTTNIVPMSRISNYVATYKKFASGKRIYCQVNVDIDAVNEISGGYFSASDTVTIP</sequence>
<evidence type="ECO:0000313" key="3">
    <source>
        <dbReference type="Proteomes" id="UP000683246"/>
    </source>
</evidence>
<dbReference type="Proteomes" id="UP000683246">
    <property type="component" value="Chromosome"/>
</dbReference>
<feature type="signal peptide" evidence="1">
    <location>
        <begin position="1"/>
        <end position="30"/>
    </location>
</feature>
<accession>A0A8J8MM73</accession>
<feature type="chain" id="PRO_5035273631" evidence="1">
    <location>
        <begin position="31"/>
        <end position="196"/>
    </location>
</feature>
<dbReference type="AlphaFoldDB" id="A0A8J8MM73"/>
<evidence type="ECO:0000256" key="1">
    <source>
        <dbReference type="SAM" id="SignalP"/>
    </source>
</evidence>
<reference evidence="2" key="1">
    <citation type="submission" date="2020-07" db="EMBL/GenBank/DDBJ databases">
        <title>Vallitalea pronyensis genome.</title>
        <authorList>
            <person name="Postec A."/>
        </authorList>
    </citation>
    <scope>NUCLEOTIDE SEQUENCE</scope>
    <source>
        <strain evidence="2">FatNI3</strain>
    </source>
</reference>
<name>A0A8J8MM73_9FIRM</name>
<organism evidence="2 3">
    <name type="scientific">Vallitalea pronyensis</name>
    <dbReference type="NCBI Taxonomy" id="1348613"/>
    <lineage>
        <taxon>Bacteria</taxon>
        <taxon>Bacillati</taxon>
        <taxon>Bacillota</taxon>
        <taxon>Clostridia</taxon>
        <taxon>Lachnospirales</taxon>
        <taxon>Vallitaleaceae</taxon>
        <taxon>Vallitalea</taxon>
    </lineage>
</organism>
<evidence type="ECO:0000313" key="2">
    <source>
        <dbReference type="EMBL" id="QUI24034.1"/>
    </source>
</evidence>
<protein>
    <submittedName>
        <fullName evidence="2">Uncharacterized protein</fullName>
    </submittedName>
</protein>
<gene>
    <name evidence="2" type="ORF">HZI73_17800</name>
</gene>
<dbReference type="RefSeq" id="WP_212694726.1">
    <property type="nucleotide sequence ID" value="NZ_CP058649.1"/>
</dbReference>
<dbReference type="EMBL" id="CP058649">
    <property type="protein sequence ID" value="QUI24034.1"/>
    <property type="molecule type" value="Genomic_DNA"/>
</dbReference>